<keyword evidence="2" id="KW-1185">Reference proteome</keyword>
<evidence type="ECO:0000313" key="2">
    <source>
        <dbReference type="Proteomes" id="UP001162480"/>
    </source>
</evidence>
<proteinExistence type="predicted"/>
<dbReference type="SUPFAM" id="SSF53098">
    <property type="entry name" value="Ribonuclease H-like"/>
    <property type="match status" value="1"/>
</dbReference>
<reference evidence="1" key="1">
    <citation type="submission" date="2023-08" db="EMBL/GenBank/DDBJ databases">
        <authorList>
            <person name="Alioto T."/>
            <person name="Alioto T."/>
            <person name="Gomez Garrido J."/>
        </authorList>
    </citation>
    <scope>NUCLEOTIDE SEQUENCE</scope>
</reference>
<evidence type="ECO:0000313" key="1">
    <source>
        <dbReference type="EMBL" id="CAI9725698.1"/>
    </source>
</evidence>
<sequence length="138" mass="15853">METVVETVLMETNEECSGTTSNENEEDDIFSNLTRFQESRIHRSLKSKAQNLVKTWIETVSKEVLTEVTFLSEQVLINLFTKYNTAIPSSVAVERLFSISKNILRAKRATLSDDNFKRLMFIKGNQYHAEAMEKAQPE</sequence>
<accession>A0AA36B1R9</accession>
<organism evidence="1 2">
    <name type="scientific">Octopus vulgaris</name>
    <name type="common">Common octopus</name>
    <dbReference type="NCBI Taxonomy" id="6645"/>
    <lineage>
        <taxon>Eukaryota</taxon>
        <taxon>Metazoa</taxon>
        <taxon>Spiralia</taxon>
        <taxon>Lophotrochozoa</taxon>
        <taxon>Mollusca</taxon>
        <taxon>Cephalopoda</taxon>
        <taxon>Coleoidea</taxon>
        <taxon>Octopodiformes</taxon>
        <taxon>Octopoda</taxon>
        <taxon>Incirrata</taxon>
        <taxon>Octopodidae</taxon>
        <taxon>Octopus</taxon>
    </lineage>
</organism>
<gene>
    <name evidence="1" type="ORF">OCTVUL_1B027412</name>
</gene>
<protein>
    <submittedName>
        <fullName evidence="1">XP_042229523.1uncharacterized protein LOC121871369</fullName>
    </submittedName>
</protein>
<name>A0AA36B1R9_OCTVU</name>
<dbReference type="Proteomes" id="UP001162480">
    <property type="component" value="Chromosome 7"/>
</dbReference>
<dbReference type="AlphaFoldDB" id="A0AA36B1R9"/>
<dbReference type="InterPro" id="IPR012337">
    <property type="entry name" value="RNaseH-like_sf"/>
</dbReference>
<dbReference type="EMBL" id="OX597820">
    <property type="protein sequence ID" value="CAI9725698.1"/>
    <property type="molecule type" value="Genomic_DNA"/>
</dbReference>